<gene>
    <name evidence="1" type="ORF">Pmani_035931</name>
</gene>
<dbReference type="Proteomes" id="UP001292094">
    <property type="component" value="Unassembled WGS sequence"/>
</dbReference>
<dbReference type="AlphaFoldDB" id="A0AAE1TMW8"/>
<protein>
    <submittedName>
        <fullName evidence="1">Uncharacterized protein</fullName>
    </submittedName>
</protein>
<reference evidence="1" key="1">
    <citation type="submission" date="2023-11" db="EMBL/GenBank/DDBJ databases">
        <title>Genome assemblies of two species of porcelain crab, Petrolisthes cinctipes and Petrolisthes manimaculis (Anomura: Porcellanidae).</title>
        <authorList>
            <person name="Angst P."/>
        </authorList>
    </citation>
    <scope>NUCLEOTIDE SEQUENCE</scope>
    <source>
        <strain evidence="1">PB745_02</strain>
        <tissue evidence="1">Gill</tissue>
    </source>
</reference>
<keyword evidence="2" id="KW-1185">Reference proteome</keyword>
<accession>A0AAE1TMW8</accession>
<evidence type="ECO:0000313" key="2">
    <source>
        <dbReference type="Proteomes" id="UP001292094"/>
    </source>
</evidence>
<organism evidence="1 2">
    <name type="scientific">Petrolisthes manimaculis</name>
    <dbReference type="NCBI Taxonomy" id="1843537"/>
    <lineage>
        <taxon>Eukaryota</taxon>
        <taxon>Metazoa</taxon>
        <taxon>Ecdysozoa</taxon>
        <taxon>Arthropoda</taxon>
        <taxon>Crustacea</taxon>
        <taxon>Multicrustacea</taxon>
        <taxon>Malacostraca</taxon>
        <taxon>Eumalacostraca</taxon>
        <taxon>Eucarida</taxon>
        <taxon>Decapoda</taxon>
        <taxon>Pleocyemata</taxon>
        <taxon>Anomura</taxon>
        <taxon>Galatheoidea</taxon>
        <taxon>Porcellanidae</taxon>
        <taxon>Petrolisthes</taxon>
    </lineage>
</organism>
<name>A0AAE1TMW8_9EUCA</name>
<evidence type="ECO:0000313" key="1">
    <source>
        <dbReference type="EMBL" id="KAK4291227.1"/>
    </source>
</evidence>
<sequence length="102" mass="11152">MHASGCDTQRMESWKTAKTLTTLSVIRGEGKRCFLKWTKTVSHIKTISQKAPLRLTHTVASLYLSLTEKQKGVSVMSALCGLAVPTLTPAPRSQPQPCNKAL</sequence>
<dbReference type="EMBL" id="JAWZYT010005216">
    <property type="protein sequence ID" value="KAK4291227.1"/>
    <property type="molecule type" value="Genomic_DNA"/>
</dbReference>
<proteinExistence type="predicted"/>
<comment type="caution">
    <text evidence="1">The sequence shown here is derived from an EMBL/GenBank/DDBJ whole genome shotgun (WGS) entry which is preliminary data.</text>
</comment>